<comment type="caution">
    <text evidence="1">The sequence shown here is derived from an EMBL/GenBank/DDBJ whole genome shotgun (WGS) entry which is preliminary data.</text>
</comment>
<dbReference type="RefSeq" id="WP_088554908.1">
    <property type="nucleotide sequence ID" value="NZ_BDGJ01000168.1"/>
</dbReference>
<protein>
    <submittedName>
        <fullName evidence="1">Uncharacterized protein</fullName>
    </submittedName>
</protein>
<dbReference type="Proteomes" id="UP000197032">
    <property type="component" value="Unassembled WGS sequence"/>
</dbReference>
<dbReference type="OrthoDB" id="2112238at2"/>
<evidence type="ECO:0000313" key="1">
    <source>
        <dbReference type="EMBL" id="GAW93848.1"/>
    </source>
</evidence>
<dbReference type="Gene3D" id="3.40.630.190">
    <property type="entry name" value="LCP protein"/>
    <property type="match status" value="1"/>
</dbReference>
<reference evidence="2" key="1">
    <citation type="journal article" date="2017" name="Appl. Environ. Microbiol.">
        <title>Genomic analysis of Calderihabitans maritimus KKC1, a thermophilic hydrogenogenic carboxydotrophic bacterium isolated from marine sediment.</title>
        <authorList>
            <person name="Omae K."/>
            <person name="Yoneda Y."/>
            <person name="Fukuyama Y."/>
            <person name="Yoshida T."/>
            <person name="Sako Y."/>
        </authorList>
    </citation>
    <scope>NUCLEOTIDE SEQUENCE [LARGE SCALE GENOMIC DNA]</scope>
    <source>
        <strain evidence="2">KKC1</strain>
    </source>
</reference>
<dbReference type="AlphaFoldDB" id="A0A1Z5HWQ5"/>
<proteinExistence type="predicted"/>
<sequence>MGRLLKAVLVIAFFFSFLLYLSSGYYLNLNLTDSLNADSGVNFSLPRKDHRDVLLAESQTSGTSIYHLNRLTDNLNVLFVGIEKGKVRMISVYSINYKENMKSVAVFFHPQTVLTGESLASLYYRRGIKALEAALEKAMEIEIKYYLRIDKAILDEVSRFIDPIVVSEWEVNLSEIFTMGVTPYDEEILGALVRELTKPQVYFVHLPRLVMTFKNYVDTDFPLTLENLLVHFRIATSIDTRSIKKVIIPSRPLEQQFLTGLIYQFTR</sequence>
<keyword evidence="2" id="KW-1185">Reference proteome</keyword>
<dbReference type="EMBL" id="BDGJ01000168">
    <property type="protein sequence ID" value="GAW93848.1"/>
    <property type="molecule type" value="Genomic_DNA"/>
</dbReference>
<organism evidence="1 2">
    <name type="scientific">Calderihabitans maritimus</name>
    <dbReference type="NCBI Taxonomy" id="1246530"/>
    <lineage>
        <taxon>Bacteria</taxon>
        <taxon>Bacillati</taxon>
        <taxon>Bacillota</taxon>
        <taxon>Clostridia</taxon>
        <taxon>Neomoorellales</taxon>
        <taxon>Calderihabitantaceae</taxon>
        <taxon>Calderihabitans</taxon>
    </lineage>
</organism>
<name>A0A1Z5HWQ5_9FIRM</name>
<accession>A0A1Z5HWQ5</accession>
<gene>
    <name evidence="1" type="ORF">KKC1_29730</name>
</gene>
<evidence type="ECO:0000313" key="2">
    <source>
        <dbReference type="Proteomes" id="UP000197032"/>
    </source>
</evidence>